<dbReference type="OrthoDB" id="8062037at2759"/>
<evidence type="ECO:0000256" key="9">
    <source>
        <dbReference type="ARBA" id="ARBA00022833"/>
    </source>
</evidence>
<name>A0A1E3P1P0_WICAA</name>
<evidence type="ECO:0000256" key="12">
    <source>
        <dbReference type="PROSITE-ProRule" id="PRU00175"/>
    </source>
</evidence>
<dbReference type="SMART" id="SM00184">
    <property type="entry name" value="RING"/>
    <property type="match status" value="1"/>
</dbReference>
<evidence type="ECO:0000313" key="17">
    <source>
        <dbReference type="Proteomes" id="UP000094112"/>
    </source>
</evidence>
<evidence type="ECO:0000256" key="6">
    <source>
        <dbReference type="ARBA" id="ARBA00022723"/>
    </source>
</evidence>
<dbReference type="EC" id="2.3.2.27" evidence="3"/>
<evidence type="ECO:0000256" key="2">
    <source>
        <dbReference type="ARBA" id="ARBA00004141"/>
    </source>
</evidence>
<dbReference type="GO" id="GO:0061630">
    <property type="term" value="F:ubiquitin protein ligase activity"/>
    <property type="evidence" value="ECO:0007669"/>
    <property type="project" value="UniProtKB-EC"/>
</dbReference>
<dbReference type="EMBL" id="KV454211">
    <property type="protein sequence ID" value="ODQ58827.1"/>
    <property type="molecule type" value="Genomic_DNA"/>
</dbReference>
<comment type="catalytic activity">
    <reaction evidence="1">
        <text>S-ubiquitinyl-[E2 ubiquitin-conjugating enzyme]-L-cysteine + [acceptor protein]-L-lysine = [E2 ubiquitin-conjugating enzyme]-L-cysteine + N(6)-ubiquitinyl-[acceptor protein]-L-lysine.</text>
        <dbReference type="EC" id="2.3.2.27"/>
    </reaction>
</comment>
<dbReference type="PANTHER" id="PTHR45977">
    <property type="entry name" value="TARGET OF ERK KINASE MPK-1"/>
    <property type="match status" value="1"/>
</dbReference>
<dbReference type="Proteomes" id="UP000094112">
    <property type="component" value="Unassembled WGS sequence"/>
</dbReference>
<dbReference type="GO" id="GO:0008270">
    <property type="term" value="F:zinc ion binding"/>
    <property type="evidence" value="ECO:0007669"/>
    <property type="project" value="UniProtKB-KW"/>
</dbReference>
<dbReference type="GO" id="GO:0006511">
    <property type="term" value="P:ubiquitin-dependent protein catabolic process"/>
    <property type="evidence" value="ECO:0007669"/>
    <property type="project" value="TreeGrafter"/>
</dbReference>
<evidence type="ECO:0000256" key="8">
    <source>
        <dbReference type="ARBA" id="ARBA00022786"/>
    </source>
</evidence>
<dbReference type="Pfam" id="PF13639">
    <property type="entry name" value="zf-RING_2"/>
    <property type="match status" value="1"/>
</dbReference>
<keyword evidence="9" id="KW-0862">Zinc</keyword>
<keyword evidence="8" id="KW-0833">Ubl conjugation pathway</keyword>
<dbReference type="InterPro" id="IPR013083">
    <property type="entry name" value="Znf_RING/FYVE/PHD"/>
</dbReference>
<dbReference type="InterPro" id="IPR001841">
    <property type="entry name" value="Znf_RING"/>
</dbReference>
<dbReference type="GeneID" id="30202124"/>
<feature type="transmembrane region" description="Helical" evidence="14">
    <location>
        <begin position="91"/>
        <end position="114"/>
    </location>
</feature>
<keyword evidence="7 12" id="KW-0863">Zinc-finger</keyword>
<feature type="domain" description="RING-type" evidence="15">
    <location>
        <begin position="325"/>
        <end position="381"/>
    </location>
</feature>
<feature type="region of interest" description="Disordered" evidence="13">
    <location>
        <begin position="250"/>
        <end position="286"/>
    </location>
</feature>
<evidence type="ECO:0000313" key="16">
    <source>
        <dbReference type="EMBL" id="ODQ58827.1"/>
    </source>
</evidence>
<gene>
    <name evidence="16" type="ORF">WICANDRAFT_79373</name>
</gene>
<evidence type="ECO:0000256" key="5">
    <source>
        <dbReference type="ARBA" id="ARBA00022692"/>
    </source>
</evidence>
<organism evidence="16 17">
    <name type="scientific">Wickerhamomyces anomalus (strain ATCC 58044 / CBS 1984 / NCYC 433 / NRRL Y-366-8)</name>
    <name type="common">Yeast</name>
    <name type="synonym">Hansenula anomala</name>
    <dbReference type="NCBI Taxonomy" id="683960"/>
    <lineage>
        <taxon>Eukaryota</taxon>
        <taxon>Fungi</taxon>
        <taxon>Dikarya</taxon>
        <taxon>Ascomycota</taxon>
        <taxon>Saccharomycotina</taxon>
        <taxon>Saccharomycetes</taxon>
        <taxon>Phaffomycetales</taxon>
        <taxon>Wickerhamomycetaceae</taxon>
        <taxon>Wickerhamomyces</taxon>
    </lineage>
</organism>
<keyword evidence="11 14" id="KW-0472">Membrane</keyword>
<reference evidence="16 17" key="1">
    <citation type="journal article" date="2016" name="Proc. Natl. Acad. Sci. U.S.A.">
        <title>Comparative genomics of biotechnologically important yeasts.</title>
        <authorList>
            <person name="Riley R."/>
            <person name="Haridas S."/>
            <person name="Wolfe K.H."/>
            <person name="Lopes M.R."/>
            <person name="Hittinger C.T."/>
            <person name="Goeker M."/>
            <person name="Salamov A.A."/>
            <person name="Wisecaver J.H."/>
            <person name="Long T.M."/>
            <person name="Calvey C.H."/>
            <person name="Aerts A.L."/>
            <person name="Barry K.W."/>
            <person name="Choi C."/>
            <person name="Clum A."/>
            <person name="Coughlan A.Y."/>
            <person name="Deshpande S."/>
            <person name="Douglass A.P."/>
            <person name="Hanson S.J."/>
            <person name="Klenk H.-P."/>
            <person name="LaButti K.M."/>
            <person name="Lapidus A."/>
            <person name="Lindquist E.A."/>
            <person name="Lipzen A.M."/>
            <person name="Meier-Kolthoff J.P."/>
            <person name="Ohm R.A."/>
            <person name="Otillar R.P."/>
            <person name="Pangilinan J.L."/>
            <person name="Peng Y."/>
            <person name="Rokas A."/>
            <person name="Rosa C.A."/>
            <person name="Scheuner C."/>
            <person name="Sibirny A.A."/>
            <person name="Slot J.C."/>
            <person name="Stielow J.B."/>
            <person name="Sun H."/>
            <person name="Kurtzman C.P."/>
            <person name="Blackwell M."/>
            <person name="Grigoriev I.V."/>
            <person name="Jeffries T.W."/>
        </authorList>
    </citation>
    <scope>NUCLEOTIDE SEQUENCE [LARGE SCALE GENOMIC DNA]</scope>
    <source>
        <strain evidence="17">ATCC 58044 / CBS 1984 / NCYC 433 / NRRL Y-366-8</strain>
    </source>
</reference>
<keyword evidence="6" id="KW-0479">Metal-binding</keyword>
<dbReference type="PROSITE" id="PS50089">
    <property type="entry name" value="ZF_RING_2"/>
    <property type="match status" value="1"/>
</dbReference>
<sequence>MLLFKYLPTIFLLIFGTEALFGFLIPAAIFGGLMTHSSHGSEDSSDSTTTYDHTTKETQTTTSNIPTVTPTQASSSKDDAHSQKAVKKLDMIVLIVLGHVLASAISGFCLKYLMTSFETRKLNVTRDAAVRNYSKAKIWFKTYICWQALLIMIVSIPIWFIVLSFYILVIISYLVEKVERRQSKKKRADDIELGIVRNVHFEKVTRSNIDNYIPQYHSQVSKNFNFLLFERSFCRTILYSEYREMKARRVSQEVETDEQNDSTGEQSKSKLQSDSDSSAATIDGQPETDTRISADMIVIDDINTGIYESSTIDRNDQSTNDERFCVICLDEYDDQDRITILPCGHYFHCQCLIEATKAQSRYNNAGLIFPYPYNLRCPLCQLHVLRFYLFYREHKLNPNEVKFANTR</sequence>
<dbReference type="RefSeq" id="XP_019038034.1">
    <property type="nucleotide sequence ID" value="XM_019184878.1"/>
</dbReference>
<evidence type="ECO:0000256" key="10">
    <source>
        <dbReference type="ARBA" id="ARBA00022989"/>
    </source>
</evidence>
<dbReference type="SUPFAM" id="SSF57850">
    <property type="entry name" value="RING/U-box"/>
    <property type="match status" value="1"/>
</dbReference>
<proteinExistence type="predicted"/>
<evidence type="ECO:0000256" key="13">
    <source>
        <dbReference type="SAM" id="MobiDB-lite"/>
    </source>
</evidence>
<evidence type="ECO:0000256" key="4">
    <source>
        <dbReference type="ARBA" id="ARBA00022679"/>
    </source>
</evidence>
<evidence type="ECO:0000256" key="11">
    <source>
        <dbReference type="ARBA" id="ARBA00023136"/>
    </source>
</evidence>
<feature type="transmembrane region" description="Helical" evidence="14">
    <location>
        <begin position="149"/>
        <end position="175"/>
    </location>
</feature>
<protein>
    <recommendedName>
        <fullName evidence="3">RING-type E3 ubiquitin transferase</fullName>
        <ecNumber evidence="3">2.3.2.27</ecNumber>
    </recommendedName>
</protein>
<keyword evidence="4" id="KW-0808">Transferase</keyword>
<dbReference type="CDD" id="cd16448">
    <property type="entry name" value="RING-H2"/>
    <property type="match status" value="1"/>
</dbReference>
<dbReference type="STRING" id="683960.A0A1E3P1P0"/>
<dbReference type="GO" id="GO:0016020">
    <property type="term" value="C:membrane"/>
    <property type="evidence" value="ECO:0007669"/>
    <property type="project" value="UniProtKB-SubCell"/>
</dbReference>
<keyword evidence="17" id="KW-1185">Reference proteome</keyword>
<keyword evidence="10 14" id="KW-1133">Transmembrane helix</keyword>
<evidence type="ECO:0000259" key="15">
    <source>
        <dbReference type="PROSITE" id="PS50089"/>
    </source>
</evidence>
<feature type="transmembrane region" description="Helical" evidence="14">
    <location>
        <begin position="6"/>
        <end position="30"/>
    </location>
</feature>
<dbReference type="AlphaFoldDB" id="A0A1E3P1P0"/>
<dbReference type="PANTHER" id="PTHR45977:SF4">
    <property type="entry name" value="RING-TYPE DOMAIN-CONTAINING PROTEIN"/>
    <property type="match status" value="1"/>
</dbReference>
<evidence type="ECO:0000256" key="3">
    <source>
        <dbReference type="ARBA" id="ARBA00012483"/>
    </source>
</evidence>
<dbReference type="Gene3D" id="3.30.40.10">
    <property type="entry name" value="Zinc/RING finger domain, C3HC4 (zinc finger)"/>
    <property type="match status" value="1"/>
</dbReference>
<comment type="subcellular location">
    <subcellularLocation>
        <location evidence="2">Membrane</location>
        <topology evidence="2">Multi-pass membrane protein</topology>
    </subcellularLocation>
</comment>
<evidence type="ECO:0000256" key="14">
    <source>
        <dbReference type="SAM" id="Phobius"/>
    </source>
</evidence>
<evidence type="ECO:0000256" key="1">
    <source>
        <dbReference type="ARBA" id="ARBA00000900"/>
    </source>
</evidence>
<feature type="region of interest" description="Disordered" evidence="13">
    <location>
        <begin position="40"/>
        <end position="79"/>
    </location>
</feature>
<keyword evidence="5 14" id="KW-0812">Transmembrane</keyword>
<feature type="compositionally biased region" description="Low complexity" evidence="13">
    <location>
        <begin position="46"/>
        <end position="72"/>
    </location>
</feature>
<evidence type="ECO:0000256" key="7">
    <source>
        <dbReference type="ARBA" id="ARBA00022771"/>
    </source>
</evidence>
<dbReference type="GO" id="GO:0016567">
    <property type="term" value="P:protein ubiquitination"/>
    <property type="evidence" value="ECO:0007669"/>
    <property type="project" value="TreeGrafter"/>
</dbReference>
<accession>A0A1E3P1P0</accession>